<comment type="caution">
    <text evidence="2">The sequence shown here is derived from an EMBL/GenBank/DDBJ whole genome shotgun (WGS) entry which is preliminary data.</text>
</comment>
<reference evidence="2 3" key="1">
    <citation type="submission" date="2020-01" db="EMBL/GenBank/DDBJ databases">
        <authorList>
            <consortium name="DOE Joint Genome Institute"/>
            <person name="Haridas S."/>
            <person name="Albert R."/>
            <person name="Binder M."/>
            <person name="Bloem J."/>
            <person name="Labutti K."/>
            <person name="Salamov A."/>
            <person name="Andreopoulos B."/>
            <person name="Baker S.E."/>
            <person name="Barry K."/>
            <person name="Bills G."/>
            <person name="Bluhm B.H."/>
            <person name="Cannon C."/>
            <person name="Castanera R."/>
            <person name="Culley D.E."/>
            <person name="Daum C."/>
            <person name="Ezra D."/>
            <person name="Gonzalez J.B."/>
            <person name="Henrissat B."/>
            <person name="Kuo A."/>
            <person name="Liang C."/>
            <person name="Lipzen A."/>
            <person name="Lutzoni F."/>
            <person name="Magnuson J."/>
            <person name="Mondo S."/>
            <person name="Nolan M."/>
            <person name="Ohm R."/>
            <person name="Pangilinan J."/>
            <person name="Park H.-J.H."/>
            <person name="Ramirez L."/>
            <person name="Alfaro M."/>
            <person name="Sun H."/>
            <person name="Tritt A."/>
            <person name="Yoshinaga Y."/>
            <person name="Zwiers L.-H.L."/>
            <person name="Turgeon B.G."/>
            <person name="Goodwin S.B."/>
            <person name="Spatafora J.W."/>
            <person name="Crous P.W."/>
            <person name="Grigoriev I.V."/>
        </authorList>
    </citation>
    <scope>NUCLEOTIDE SEQUENCE [LARGE SCALE GENOMIC DNA]</scope>
    <source>
        <strain evidence="2 3">CBS 611.86</strain>
    </source>
</reference>
<feature type="signal peptide" evidence="1">
    <location>
        <begin position="1"/>
        <end position="17"/>
    </location>
</feature>
<proteinExistence type="predicted"/>
<dbReference type="Proteomes" id="UP000481861">
    <property type="component" value="Unassembled WGS sequence"/>
</dbReference>
<feature type="chain" id="PRO_5028826685" description="Beta/gamma crystallin 'Greek key' domain-containing protein" evidence="1">
    <location>
        <begin position="18"/>
        <end position="122"/>
    </location>
</feature>
<evidence type="ECO:0000256" key="1">
    <source>
        <dbReference type="SAM" id="SignalP"/>
    </source>
</evidence>
<protein>
    <recommendedName>
        <fullName evidence="4">Beta/gamma crystallin 'Greek key' domain-containing protein</fullName>
    </recommendedName>
</protein>
<name>A0A7C8MDI4_9PLEO</name>
<evidence type="ECO:0008006" key="4">
    <source>
        <dbReference type="Google" id="ProtNLM"/>
    </source>
</evidence>
<organism evidence="2 3">
    <name type="scientific">Massariosphaeria phaeospora</name>
    <dbReference type="NCBI Taxonomy" id="100035"/>
    <lineage>
        <taxon>Eukaryota</taxon>
        <taxon>Fungi</taxon>
        <taxon>Dikarya</taxon>
        <taxon>Ascomycota</taxon>
        <taxon>Pezizomycotina</taxon>
        <taxon>Dothideomycetes</taxon>
        <taxon>Pleosporomycetidae</taxon>
        <taxon>Pleosporales</taxon>
        <taxon>Pleosporales incertae sedis</taxon>
        <taxon>Massariosphaeria</taxon>
    </lineage>
</organism>
<dbReference type="EMBL" id="JAADJZ010000006">
    <property type="protein sequence ID" value="KAF2873975.1"/>
    <property type="molecule type" value="Genomic_DNA"/>
</dbReference>
<accession>A0A7C8MDI4</accession>
<keyword evidence="3" id="KW-1185">Reference proteome</keyword>
<evidence type="ECO:0000313" key="2">
    <source>
        <dbReference type="EMBL" id="KAF2873975.1"/>
    </source>
</evidence>
<keyword evidence="1" id="KW-0732">Signal</keyword>
<gene>
    <name evidence="2" type="ORF">BDV95DRAFT_592127</name>
</gene>
<dbReference type="AlphaFoldDB" id="A0A7C8MDI4"/>
<evidence type="ECO:0000313" key="3">
    <source>
        <dbReference type="Proteomes" id="UP000481861"/>
    </source>
</evidence>
<sequence length="122" mass="12742">MQLTLLTHLALASLALANPTPAAAAAAPEPTLPPAPIGRLLFADHTHGNYLQSSNTCLKKLKDGVRLAEYSAGYKCAFYRGPACDAANAIGGNEDGLRGMGFPGGSSFDIGEVIRAVRCWRA</sequence>